<proteinExistence type="predicted"/>
<sequence>MHEPLYCAHAHEPICFRHNCLKGCCPSCREHFPLTLPAIKAYPSCKPVRGGLAFSQAFSIPVMTHKSS</sequence>
<protein>
    <recommendedName>
        <fullName evidence="3">Encoded protein</fullName>
    </recommendedName>
</protein>
<evidence type="ECO:0000313" key="2">
    <source>
        <dbReference type="Proteomes" id="UP000815325"/>
    </source>
</evidence>
<evidence type="ECO:0000313" key="1">
    <source>
        <dbReference type="EMBL" id="KAF5840293.1"/>
    </source>
</evidence>
<comment type="caution">
    <text evidence="1">The sequence shown here is derived from an EMBL/GenBank/DDBJ whole genome shotgun (WGS) entry which is preliminary data.</text>
</comment>
<name>A0ABQ7H0B0_DUNSA</name>
<keyword evidence="2" id="KW-1185">Reference proteome</keyword>
<gene>
    <name evidence="1" type="ORF">DUNSADRAFT_17262</name>
</gene>
<organism evidence="1 2">
    <name type="scientific">Dunaliella salina</name>
    <name type="common">Green alga</name>
    <name type="synonym">Protococcus salinus</name>
    <dbReference type="NCBI Taxonomy" id="3046"/>
    <lineage>
        <taxon>Eukaryota</taxon>
        <taxon>Viridiplantae</taxon>
        <taxon>Chlorophyta</taxon>
        <taxon>core chlorophytes</taxon>
        <taxon>Chlorophyceae</taxon>
        <taxon>CS clade</taxon>
        <taxon>Chlamydomonadales</taxon>
        <taxon>Dunaliellaceae</taxon>
        <taxon>Dunaliella</taxon>
    </lineage>
</organism>
<dbReference type="Proteomes" id="UP000815325">
    <property type="component" value="Unassembled WGS sequence"/>
</dbReference>
<reference evidence="1" key="1">
    <citation type="submission" date="2017-08" db="EMBL/GenBank/DDBJ databases">
        <authorList>
            <person name="Polle J.E."/>
            <person name="Barry K."/>
            <person name="Cushman J."/>
            <person name="Schmutz J."/>
            <person name="Tran D."/>
            <person name="Hathwaick L.T."/>
            <person name="Yim W.C."/>
            <person name="Jenkins J."/>
            <person name="Mckie-Krisberg Z.M."/>
            <person name="Prochnik S."/>
            <person name="Lindquist E."/>
            <person name="Dockter R.B."/>
            <person name="Adam C."/>
            <person name="Molina H."/>
            <person name="Bunkerborg J."/>
            <person name="Jin E."/>
            <person name="Buchheim M."/>
            <person name="Magnuson J."/>
        </authorList>
    </citation>
    <scope>NUCLEOTIDE SEQUENCE</scope>
    <source>
        <strain evidence="1">CCAP 19/18</strain>
    </source>
</reference>
<dbReference type="EMBL" id="MU069518">
    <property type="protein sequence ID" value="KAF5840293.1"/>
    <property type="molecule type" value="Genomic_DNA"/>
</dbReference>
<evidence type="ECO:0008006" key="3">
    <source>
        <dbReference type="Google" id="ProtNLM"/>
    </source>
</evidence>
<accession>A0ABQ7H0B0</accession>